<dbReference type="PATRIC" id="fig|1321820.3.peg.1186"/>
<dbReference type="InterPro" id="IPR002514">
    <property type="entry name" value="Transposase_8"/>
</dbReference>
<dbReference type="RefSeq" id="WP_021752421.1">
    <property type="nucleotide sequence ID" value="NZ_KI271802.1"/>
</dbReference>
<dbReference type="SUPFAM" id="SSF46689">
    <property type="entry name" value="Homeodomain-like"/>
    <property type="match status" value="1"/>
</dbReference>
<gene>
    <name evidence="1" type="ORF">HMPREF1983_01224</name>
</gene>
<sequence length="52" mass="6245">MFSQEFIKQIVELYKTGKRKSEIMREYELSSSTLARWIKQSKKHVHSNTQIT</sequence>
<organism evidence="1 2">
    <name type="scientific">Gemella bergeri ATCC 700627</name>
    <dbReference type="NCBI Taxonomy" id="1321820"/>
    <lineage>
        <taxon>Bacteria</taxon>
        <taxon>Bacillati</taxon>
        <taxon>Bacillota</taxon>
        <taxon>Bacilli</taxon>
        <taxon>Bacillales</taxon>
        <taxon>Gemellaceae</taxon>
        <taxon>Gemella</taxon>
    </lineage>
</organism>
<name>U2QKL5_9BACL</name>
<reference evidence="1 2" key="1">
    <citation type="submission" date="2013-08" db="EMBL/GenBank/DDBJ databases">
        <authorList>
            <person name="Weinstock G."/>
            <person name="Sodergren E."/>
            <person name="Wylie T."/>
            <person name="Fulton L."/>
            <person name="Fulton R."/>
            <person name="Fronick C."/>
            <person name="O'Laughlin M."/>
            <person name="Godfrey J."/>
            <person name="Miner T."/>
            <person name="Herter B."/>
            <person name="Appelbaum E."/>
            <person name="Cordes M."/>
            <person name="Lek S."/>
            <person name="Wollam A."/>
            <person name="Pepin K.H."/>
            <person name="Palsikar V.B."/>
            <person name="Mitreva M."/>
            <person name="Wilson R.K."/>
        </authorList>
    </citation>
    <scope>NUCLEOTIDE SEQUENCE [LARGE SCALE GENOMIC DNA]</scope>
    <source>
        <strain evidence="1 2">ATCC 700627</strain>
    </source>
</reference>
<dbReference type="GO" id="GO:0006313">
    <property type="term" value="P:DNA transposition"/>
    <property type="evidence" value="ECO:0007669"/>
    <property type="project" value="InterPro"/>
</dbReference>
<keyword evidence="2" id="KW-1185">Reference proteome</keyword>
<dbReference type="EMBL" id="AWVP01000075">
    <property type="protein sequence ID" value="ERK57016.1"/>
    <property type="molecule type" value="Genomic_DNA"/>
</dbReference>
<dbReference type="Pfam" id="PF01527">
    <property type="entry name" value="HTH_Tnp_1"/>
    <property type="match status" value="1"/>
</dbReference>
<dbReference type="InterPro" id="IPR009057">
    <property type="entry name" value="Homeodomain-like_sf"/>
</dbReference>
<accession>U2QKL5</accession>
<evidence type="ECO:0000313" key="1">
    <source>
        <dbReference type="EMBL" id="ERK57016.1"/>
    </source>
</evidence>
<comment type="caution">
    <text evidence="1">The sequence shown here is derived from an EMBL/GenBank/DDBJ whole genome shotgun (WGS) entry which is preliminary data.</text>
</comment>
<dbReference type="GO" id="GO:0003677">
    <property type="term" value="F:DNA binding"/>
    <property type="evidence" value="ECO:0007669"/>
    <property type="project" value="InterPro"/>
</dbReference>
<dbReference type="AlphaFoldDB" id="U2QKL5"/>
<dbReference type="HOGENOM" id="CLU_027402_39_2_9"/>
<proteinExistence type="predicted"/>
<dbReference type="Gene3D" id="1.10.10.60">
    <property type="entry name" value="Homeodomain-like"/>
    <property type="match status" value="1"/>
</dbReference>
<dbReference type="GO" id="GO:0004803">
    <property type="term" value="F:transposase activity"/>
    <property type="evidence" value="ECO:0007669"/>
    <property type="project" value="InterPro"/>
</dbReference>
<protein>
    <recommendedName>
        <fullName evidence="3">Transposase</fullName>
    </recommendedName>
</protein>
<evidence type="ECO:0008006" key="3">
    <source>
        <dbReference type="Google" id="ProtNLM"/>
    </source>
</evidence>
<evidence type="ECO:0000313" key="2">
    <source>
        <dbReference type="Proteomes" id="UP000016637"/>
    </source>
</evidence>
<dbReference type="Proteomes" id="UP000016637">
    <property type="component" value="Unassembled WGS sequence"/>
</dbReference>